<reference evidence="3" key="1">
    <citation type="submission" date="2016-11" db="EMBL/GenBank/DDBJ databases">
        <authorList>
            <person name="Varghese N."/>
            <person name="Submissions S."/>
        </authorList>
    </citation>
    <scope>NUCLEOTIDE SEQUENCE [LARGE SCALE GENOMIC DNA]</scope>
    <source>
        <strain evidence="3">DSM 26910</strain>
    </source>
</reference>
<accession>A0A1M4WQZ3</accession>
<evidence type="ECO:0000313" key="2">
    <source>
        <dbReference type="EMBL" id="SHE83638.1"/>
    </source>
</evidence>
<dbReference type="InterPro" id="IPR020029">
    <property type="entry name" value="CRISPR-assoc_Csp2"/>
</dbReference>
<keyword evidence="3" id="KW-1185">Reference proteome</keyword>
<dbReference type="NCBIfam" id="TIGR03487">
    <property type="entry name" value="cas_csp2"/>
    <property type="match status" value="1"/>
</dbReference>
<dbReference type="EMBL" id="FQUM01000002">
    <property type="protein sequence ID" value="SHE83638.1"/>
    <property type="molecule type" value="Genomic_DNA"/>
</dbReference>
<feature type="compositionally biased region" description="Basic and acidic residues" evidence="1">
    <location>
        <begin position="479"/>
        <end position="490"/>
    </location>
</feature>
<dbReference type="OrthoDB" id="974347at2"/>
<gene>
    <name evidence="2" type="ORF">SAMN05444274_102529</name>
</gene>
<feature type="compositionally biased region" description="Acidic residues" evidence="1">
    <location>
        <begin position="491"/>
        <end position="505"/>
    </location>
</feature>
<dbReference type="Proteomes" id="UP000184164">
    <property type="component" value="Unassembled WGS sequence"/>
</dbReference>
<evidence type="ECO:0000313" key="3">
    <source>
        <dbReference type="Proteomes" id="UP000184164"/>
    </source>
</evidence>
<name>A0A1M4WQZ3_9BACT</name>
<dbReference type="AlphaFoldDB" id="A0A1M4WQZ3"/>
<evidence type="ECO:0000256" key="1">
    <source>
        <dbReference type="SAM" id="MobiDB-lite"/>
    </source>
</evidence>
<dbReference type="STRING" id="1484053.SAMN05444274_102529"/>
<dbReference type="RefSeq" id="WP_072999757.1">
    <property type="nucleotide sequence ID" value="NZ_FQUM01000002.1"/>
</dbReference>
<protein>
    <submittedName>
        <fullName evidence="2">CRISPR-associated protein Cas8c/Csp2, subtype PGING</fullName>
    </submittedName>
</protein>
<feature type="region of interest" description="Disordered" evidence="1">
    <location>
        <begin position="478"/>
        <end position="505"/>
    </location>
</feature>
<sequence length="505" mass="56759">MNHPFIRYGQAIVCEDNNLSKVDEITNVHIKQTLEACMEKFRCIPSETFEEKENIKFSYTNEDSVSGIKNKPDFGIYLSPHVITSDGAAATTWKYAKEVCALLGKGKNKTFGALNATTPMAGDYMKFTETGGTTKANAGLNLVEIAFSLISVMTSNKPSIYFWDNSSNFCLIPDLSENNEIVDFIQFFKRMYLTKEKDFFIGKVLPPEKGKRKTYKPNRPNLYAGNFPNAPKSFALGSVALLGAIGEFTKESEYSEQAKRVLESLKNATMYQIESGGAKPFFYNHYVVDLAKQGKLKTIVDSLYYSTLYNQGKRFGKDVEYQKFDLFTSRFLQLFNHAAFKDFLAFRAEYPKEVTLLFNTYFIKMEKIDPQIVSSARSLGKWLNKVAYFAAKAEIEAGSSNYWEKLRGVKSKVLVELESSTFSSKSGDALIAQAITRAGRLSGMDAPEAAALFMEKTASGELPLENAKNLLIAFSRLTNKTEKQETPEELKGEDDEMELPDQSEI</sequence>
<organism evidence="2 3">
    <name type="scientific">Mariniphaga anaerophila</name>
    <dbReference type="NCBI Taxonomy" id="1484053"/>
    <lineage>
        <taxon>Bacteria</taxon>
        <taxon>Pseudomonadati</taxon>
        <taxon>Bacteroidota</taxon>
        <taxon>Bacteroidia</taxon>
        <taxon>Marinilabiliales</taxon>
        <taxon>Prolixibacteraceae</taxon>
        <taxon>Mariniphaga</taxon>
    </lineage>
</organism>
<proteinExistence type="predicted"/>